<evidence type="ECO:0000256" key="3">
    <source>
        <dbReference type="ARBA" id="ARBA00013081"/>
    </source>
</evidence>
<evidence type="ECO:0000256" key="4">
    <source>
        <dbReference type="ARBA" id="ARBA00022723"/>
    </source>
</evidence>
<keyword evidence="12" id="KW-1185">Reference proteome</keyword>
<evidence type="ECO:0000256" key="7">
    <source>
        <dbReference type="ARBA" id="ARBA00022912"/>
    </source>
</evidence>
<dbReference type="InterPro" id="IPR001932">
    <property type="entry name" value="PPM-type_phosphatase-like_dom"/>
</dbReference>
<comment type="caution">
    <text evidence="11">The sequence shown here is derived from an EMBL/GenBank/DDBJ whole genome shotgun (WGS) entry which is preliminary data.</text>
</comment>
<accession>A0A6A2XCV1</accession>
<dbReference type="AlphaFoldDB" id="A0A6A2XCV1"/>
<dbReference type="PROSITE" id="PS01032">
    <property type="entry name" value="PPM_1"/>
    <property type="match status" value="1"/>
</dbReference>
<keyword evidence="7 9" id="KW-0904">Protein phosphatase</keyword>
<evidence type="ECO:0000313" key="11">
    <source>
        <dbReference type="EMBL" id="KAE8656239.1"/>
    </source>
</evidence>
<evidence type="ECO:0000256" key="1">
    <source>
        <dbReference type="ARBA" id="ARBA00001936"/>
    </source>
</evidence>
<evidence type="ECO:0000256" key="5">
    <source>
        <dbReference type="ARBA" id="ARBA00022801"/>
    </source>
</evidence>
<dbReference type="Pfam" id="PF00481">
    <property type="entry name" value="PP2C"/>
    <property type="match status" value="1"/>
</dbReference>
<name>A0A6A2XCV1_HIBSY</name>
<evidence type="ECO:0000313" key="12">
    <source>
        <dbReference type="Proteomes" id="UP000436088"/>
    </source>
</evidence>
<comment type="cofactor">
    <cofactor evidence="1">
        <name>Mn(2+)</name>
        <dbReference type="ChEBI" id="CHEBI:29035"/>
    </cofactor>
</comment>
<evidence type="ECO:0000256" key="2">
    <source>
        <dbReference type="ARBA" id="ARBA00001946"/>
    </source>
</evidence>
<dbReference type="PROSITE" id="PS51746">
    <property type="entry name" value="PPM_2"/>
    <property type="match status" value="1"/>
</dbReference>
<comment type="cofactor">
    <cofactor evidence="2">
        <name>Mg(2+)</name>
        <dbReference type="ChEBI" id="CHEBI:18420"/>
    </cofactor>
</comment>
<evidence type="ECO:0000256" key="8">
    <source>
        <dbReference type="ARBA" id="ARBA00023211"/>
    </source>
</evidence>
<dbReference type="PANTHER" id="PTHR47992">
    <property type="entry name" value="PROTEIN PHOSPHATASE"/>
    <property type="match status" value="1"/>
</dbReference>
<dbReference type="SUPFAM" id="SSF81606">
    <property type="entry name" value="PP2C-like"/>
    <property type="match status" value="1"/>
</dbReference>
<evidence type="ECO:0000256" key="9">
    <source>
        <dbReference type="RuleBase" id="RU003465"/>
    </source>
</evidence>
<feature type="domain" description="PPM-type phosphatase" evidence="10">
    <location>
        <begin position="161"/>
        <end position="392"/>
    </location>
</feature>
<comment type="similarity">
    <text evidence="9">Belongs to the PP2C family.</text>
</comment>
<dbReference type="SMART" id="SM00332">
    <property type="entry name" value="PP2Cc"/>
    <property type="match status" value="1"/>
</dbReference>
<dbReference type="GO" id="GO:0004722">
    <property type="term" value="F:protein serine/threonine phosphatase activity"/>
    <property type="evidence" value="ECO:0007669"/>
    <property type="project" value="UniProtKB-EC"/>
</dbReference>
<evidence type="ECO:0000256" key="6">
    <source>
        <dbReference type="ARBA" id="ARBA00022842"/>
    </source>
</evidence>
<dbReference type="CDD" id="cd00143">
    <property type="entry name" value="PP2Cc"/>
    <property type="match status" value="1"/>
</dbReference>
<keyword evidence="8" id="KW-0464">Manganese</keyword>
<keyword evidence="11" id="KW-0804">Transcription</keyword>
<dbReference type="FunFam" id="3.60.40.10:FF:000291">
    <property type="entry name" value="Protein phosphatase 2C 50"/>
    <property type="match status" value="1"/>
</dbReference>
<organism evidence="11 12">
    <name type="scientific">Hibiscus syriacus</name>
    <name type="common">Rose of Sharon</name>
    <dbReference type="NCBI Taxonomy" id="106335"/>
    <lineage>
        <taxon>Eukaryota</taxon>
        <taxon>Viridiplantae</taxon>
        <taxon>Streptophyta</taxon>
        <taxon>Embryophyta</taxon>
        <taxon>Tracheophyta</taxon>
        <taxon>Spermatophyta</taxon>
        <taxon>Magnoliopsida</taxon>
        <taxon>eudicotyledons</taxon>
        <taxon>Gunneridae</taxon>
        <taxon>Pentapetalae</taxon>
        <taxon>rosids</taxon>
        <taxon>malvids</taxon>
        <taxon>Malvales</taxon>
        <taxon>Malvaceae</taxon>
        <taxon>Malvoideae</taxon>
        <taxon>Hibiscus</taxon>
    </lineage>
</organism>
<gene>
    <name evidence="11" type="ORF">F3Y22_tig00117005pilonHSYRG00202</name>
</gene>
<protein>
    <recommendedName>
        <fullName evidence="3">protein-serine/threonine phosphatase</fullName>
        <ecNumber evidence="3">3.1.3.16</ecNumber>
    </recommendedName>
</protein>
<dbReference type="EC" id="3.1.3.16" evidence="3"/>
<reference evidence="11" key="1">
    <citation type="submission" date="2019-09" db="EMBL/GenBank/DDBJ databases">
        <title>Draft genome information of white flower Hibiscus syriacus.</title>
        <authorList>
            <person name="Kim Y.-M."/>
        </authorList>
    </citation>
    <scope>NUCLEOTIDE SEQUENCE [LARGE SCALE GENOMIC DNA]</scope>
    <source>
        <strain evidence="11">YM2019G1</strain>
    </source>
</reference>
<dbReference type="InterPro" id="IPR000222">
    <property type="entry name" value="PP2C_BS"/>
</dbReference>
<sequence>MCENSGITAHVEIAALKLVTDSANLLSDSAKVNSQESISSSYGNCEDVKNGFNVVAMSEGVGEEADLSKMIHKNRNRSIAASELMAQESEEDEIFLVDTNGIVNEGLLVPTAEAILTTVSSDAKISDGIDFKASKVIIQLLSEKNLNRGSWSVFELDCIPLWGSASIIGKRTEMEDAVAAMPWFIKIPIKMLFRDRVFDGISKNLTDLTGHFFGVYDGHGGSQIGGKVSRGNGDVSDASFESIAPETVGSTAVVALPNREDQYARIEASGGKVIQWKGHRVFGVLAMSRSLGDRYLKPWIIPEPEVTFIPRAREHECLILASDGLWDVISNEEACVVARRRILLWHKKNVVLSLVERGKGIDPAAQAAAEYLSMLAIQSGSGDNICNCCRLESSKEVQEQIIIPFSALNHRKINSL</sequence>
<dbReference type="Gene3D" id="3.60.40.10">
    <property type="entry name" value="PPM-type phosphatase domain"/>
    <property type="match status" value="2"/>
</dbReference>
<proteinExistence type="inferred from homology"/>
<keyword evidence="11" id="KW-0240">DNA-directed RNA polymerase</keyword>
<keyword evidence="5 9" id="KW-0378">Hydrolase</keyword>
<keyword evidence="4" id="KW-0479">Metal-binding</keyword>
<dbReference type="EMBL" id="VEPZ02001768">
    <property type="protein sequence ID" value="KAE8656239.1"/>
    <property type="molecule type" value="Genomic_DNA"/>
</dbReference>
<dbReference type="GO" id="GO:0000428">
    <property type="term" value="C:DNA-directed RNA polymerase complex"/>
    <property type="evidence" value="ECO:0007669"/>
    <property type="project" value="UniProtKB-KW"/>
</dbReference>
<dbReference type="InterPro" id="IPR036457">
    <property type="entry name" value="PPM-type-like_dom_sf"/>
</dbReference>
<evidence type="ECO:0000259" key="10">
    <source>
        <dbReference type="PROSITE" id="PS51746"/>
    </source>
</evidence>
<dbReference type="Proteomes" id="UP000436088">
    <property type="component" value="Unassembled WGS sequence"/>
</dbReference>
<dbReference type="GO" id="GO:0046872">
    <property type="term" value="F:metal ion binding"/>
    <property type="evidence" value="ECO:0007669"/>
    <property type="project" value="UniProtKB-KW"/>
</dbReference>
<keyword evidence="6" id="KW-0460">Magnesium</keyword>
<dbReference type="InterPro" id="IPR015655">
    <property type="entry name" value="PP2C"/>
</dbReference>